<dbReference type="PANTHER" id="PTHR43056">
    <property type="entry name" value="PEPTIDASE S9 PROLYL OLIGOPEPTIDASE"/>
    <property type="match status" value="1"/>
</dbReference>
<evidence type="ECO:0000313" key="3">
    <source>
        <dbReference type="Proteomes" id="UP001449225"/>
    </source>
</evidence>
<keyword evidence="3" id="KW-1185">Reference proteome</keyword>
<dbReference type="Pfam" id="PF00326">
    <property type="entry name" value="Peptidase_S9"/>
    <property type="match status" value="1"/>
</dbReference>
<dbReference type="InterPro" id="IPR011042">
    <property type="entry name" value="6-blade_b-propeller_TolB-like"/>
</dbReference>
<dbReference type="InterPro" id="IPR050585">
    <property type="entry name" value="Xaa-Pro_dipeptidyl-ppase/CocE"/>
</dbReference>
<sequence>MNSTGLSSSGANARPGFWATALDELSVVSANIEYSQLQCSLEGVPYWVELRPNDGARCVLCYSDNGVVTDITPPGYSVRSKVHEYGGQSWCFIDDGLVFVNESDQQLYFQALRGDLATSCRKITACTNARFIEPVWDGLKCQIIAVEERHEVDGVVNRLVAISLETGETTPLHEGYDFYSYPTLNPQSRELAFIAWNHPYQPWVSTELVSLRLSDLSIQFVFGRDIEEALSQPLYSQNGELYVVSDREGWWNIYRYNPIAGALEPSLCAPQDMISAPWQSGLRHYVCGDSGLSYQLIAHEGSEVYHQGCRVEPGSMSYCRSLHASKGKLYAIAGFRDRMDAVIEIDTSLNIRLLTGGSMPLEKGHCSEPQPLAFGEGDDRCYGYLYSAKNDTYRDNAACKPLVIFLHGGPTAATYPVFNLKVQYWTQRGFSVLDLNYRGSSNYGRRYRLALEHAWGEAEIKDIQLAVSSLIDAGVVDPHAVFIRGNSSGGYSALNALCQLDLFAAGASLYGVTDPAVLNGCTHKFESHYLEWLLGDPIKDKGRYQALSPIYHAADIHCPVIFFQGEKDRVVLPDQTRAMVAELQDRGVAVEAHYFENEAHGFRQKENVISVLRDELRFYQAHLTAE</sequence>
<protein>
    <submittedName>
        <fullName evidence="2">Prolyl oligopeptidase family serine peptidase</fullName>
    </submittedName>
</protein>
<reference evidence="2 3" key="1">
    <citation type="submission" date="2024-03" db="EMBL/GenBank/DDBJ databases">
        <title>Community enrichment and isolation of bacterial strains for fucoidan degradation.</title>
        <authorList>
            <person name="Sichert A."/>
        </authorList>
    </citation>
    <scope>NUCLEOTIDE SEQUENCE [LARGE SCALE GENOMIC DNA]</scope>
    <source>
        <strain evidence="2 3">AS76</strain>
    </source>
</reference>
<dbReference type="PANTHER" id="PTHR43056:SF5">
    <property type="entry name" value="PEPTIDASE S9 PROLYL OLIGOPEPTIDASE CATALYTIC DOMAIN-CONTAINING PROTEIN"/>
    <property type="match status" value="1"/>
</dbReference>
<dbReference type="Gene3D" id="3.40.50.1820">
    <property type="entry name" value="alpha/beta hydrolase"/>
    <property type="match status" value="1"/>
</dbReference>
<evidence type="ECO:0000313" key="2">
    <source>
        <dbReference type="EMBL" id="MEM5537932.1"/>
    </source>
</evidence>
<proteinExistence type="predicted"/>
<dbReference type="Gene3D" id="2.120.10.30">
    <property type="entry name" value="TolB, C-terminal domain"/>
    <property type="match status" value="1"/>
</dbReference>
<dbReference type="InterPro" id="IPR001375">
    <property type="entry name" value="Peptidase_S9_cat"/>
</dbReference>
<accession>A0ABU9TW37</accession>
<feature type="domain" description="Peptidase S9 prolyl oligopeptidase catalytic" evidence="1">
    <location>
        <begin position="418"/>
        <end position="624"/>
    </location>
</feature>
<dbReference type="EMBL" id="JBBMRA010000023">
    <property type="protein sequence ID" value="MEM5537932.1"/>
    <property type="molecule type" value="Genomic_DNA"/>
</dbReference>
<comment type="caution">
    <text evidence="2">The sequence shown here is derived from an EMBL/GenBank/DDBJ whole genome shotgun (WGS) entry which is preliminary data.</text>
</comment>
<name>A0ABU9TW37_9GAMM</name>
<dbReference type="Proteomes" id="UP001449225">
    <property type="component" value="Unassembled WGS sequence"/>
</dbReference>
<dbReference type="SUPFAM" id="SSF69322">
    <property type="entry name" value="Tricorn protease domain 2"/>
    <property type="match status" value="1"/>
</dbReference>
<organism evidence="2 3">
    <name type="scientific">Neptuniibacter pectenicola</name>
    <dbReference type="NCBI Taxonomy" id="1806669"/>
    <lineage>
        <taxon>Bacteria</taxon>
        <taxon>Pseudomonadati</taxon>
        <taxon>Pseudomonadota</taxon>
        <taxon>Gammaproteobacteria</taxon>
        <taxon>Oceanospirillales</taxon>
        <taxon>Oceanospirillaceae</taxon>
        <taxon>Neptuniibacter</taxon>
    </lineage>
</organism>
<evidence type="ECO:0000259" key="1">
    <source>
        <dbReference type="Pfam" id="PF00326"/>
    </source>
</evidence>
<dbReference type="InterPro" id="IPR029058">
    <property type="entry name" value="AB_hydrolase_fold"/>
</dbReference>
<dbReference type="SUPFAM" id="SSF53474">
    <property type="entry name" value="alpha/beta-Hydrolases"/>
    <property type="match status" value="1"/>
</dbReference>
<dbReference type="RefSeq" id="WP_342855089.1">
    <property type="nucleotide sequence ID" value="NZ_JBBMRA010000023.1"/>
</dbReference>
<gene>
    <name evidence="2" type="ORF">WNY58_16220</name>
</gene>